<gene>
    <name evidence="6" type="ORF">DI392_18075</name>
</gene>
<dbReference type="PANTHER" id="PTHR45138:SF9">
    <property type="entry name" value="DIGUANYLATE CYCLASE DGCM-RELATED"/>
    <property type="match status" value="1"/>
</dbReference>
<dbReference type="Gene3D" id="3.30.70.270">
    <property type="match status" value="1"/>
</dbReference>
<dbReference type="EC" id="2.7.7.65" evidence="2"/>
<evidence type="ECO:0000256" key="1">
    <source>
        <dbReference type="ARBA" id="ARBA00001946"/>
    </source>
</evidence>
<dbReference type="InterPro" id="IPR043128">
    <property type="entry name" value="Rev_trsase/Diguanyl_cyclase"/>
</dbReference>
<evidence type="ECO:0000313" key="7">
    <source>
        <dbReference type="Proteomes" id="UP000245362"/>
    </source>
</evidence>
<dbReference type="CDD" id="cd01007">
    <property type="entry name" value="PBP2_BvgS_HisK_like"/>
    <property type="match status" value="1"/>
</dbReference>
<comment type="cofactor">
    <cofactor evidence="1">
        <name>Mg(2+)</name>
        <dbReference type="ChEBI" id="CHEBI:18420"/>
    </cofactor>
</comment>
<dbReference type="InterPro" id="IPR000160">
    <property type="entry name" value="GGDEF_dom"/>
</dbReference>
<dbReference type="CDD" id="cd01949">
    <property type="entry name" value="GGDEF"/>
    <property type="match status" value="1"/>
</dbReference>
<dbReference type="SUPFAM" id="SSF55073">
    <property type="entry name" value="Nucleotide cyclase"/>
    <property type="match status" value="1"/>
</dbReference>
<dbReference type="Gene3D" id="3.40.190.10">
    <property type="entry name" value="Periplasmic binding protein-like II"/>
    <property type="match status" value="2"/>
</dbReference>
<evidence type="ECO:0000256" key="3">
    <source>
        <dbReference type="ARBA" id="ARBA00034247"/>
    </source>
</evidence>
<evidence type="ECO:0000259" key="5">
    <source>
        <dbReference type="PROSITE" id="PS50887"/>
    </source>
</evidence>
<keyword evidence="4" id="KW-0812">Transmembrane</keyword>
<organism evidence="6 7">
    <name type="scientific">Vibrio albus</name>
    <dbReference type="NCBI Taxonomy" id="2200953"/>
    <lineage>
        <taxon>Bacteria</taxon>
        <taxon>Pseudomonadati</taxon>
        <taxon>Pseudomonadota</taxon>
        <taxon>Gammaproteobacteria</taxon>
        <taxon>Vibrionales</taxon>
        <taxon>Vibrionaceae</taxon>
        <taxon>Vibrio</taxon>
    </lineage>
</organism>
<reference evidence="6 7" key="1">
    <citation type="submission" date="2018-05" db="EMBL/GenBank/DDBJ databases">
        <title>Vibrio limimaris sp. nov., isolated from marine sediment.</title>
        <authorList>
            <person name="Li C.-M."/>
        </authorList>
    </citation>
    <scope>NUCLEOTIDE SEQUENCE [LARGE SCALE GENOMIC DNA]</scope>
    <source>
        <strain evidence="6 7">E4404</strain>
    </source>
</reference>
<feature type="domain" description="GGDEF" evidence="5">
    <location>
        <begin position="368"/>
        <end position="497"/>
    </location>
</feature>
<dbReference type="SUPFAM" id="SSF53850">
    <property type="entry name" value="Periplasmic binding protein-like II"/>
    <property type="match status" value="1"/>
</dbReference>
<dbReference type="InterPro" id="IPR050469">
    <property type="entry name" value="Diguanylate_Cyclase"/>
</dbReference>
<dbReference type="SMART" id="SM00062">
    <property type="entry name" value="PBPb"/>
    <property type="match status" value="1"/>
</dbReference>
<dbReference type="SMART" id="SM00267">
    <property type="entry name" value="GGDEF"/>
    <property type="match status" value="1"/>
</dbReference>
<comment type="caution">
    <text evidence="6">The sequence shown here is derived from an EMBL/GenBank/DDBJ whole genome shotgun (WGS) entry which is preliminary data.</text>
</comment>
<dbReference type="Pfam" id="PF00497">
    <property type="entry name" value="SBP_bac_3"/>
    <property type="match status" value="1"/>
</dbReference>
<dbReference type="OrthoDB" id="9180959at2"/>
<dbReference type="EMBL" id="QFWT01000013">
    <property type="protein sequence ID" value="PWI31936.1"/>
    <property type="molecule type" value="Genomic_DNA"/>
</dbReference>
<dbReference type="PANTHER" id="PTHR45138">
    <property type="entry name" value="REGULATORY COMPONENTS OF SENSORY TRANSDUCTION SYSTEM"/>
    <property type="match status" value="1"/>
</dbReference>
<protein>
    <recommendedName>
        <fullName evidence="2">diguanylate cyclase</fullName>
        <ecNumber evidence="2">2.7.7.65</ecNumber>
    </recommendedName>
</protein>
<dbReference type="FunFam" id="3.30.70.270:FF:000001">
    <property type="entry name" value="Diguanylate cyclase domain protein"/>
    <property type="match status" value="1"/>
</dbReference>
<keyword evidence="4" id="KW-1133">Transmembrane helix</keyword>
<dbReference type="Pfam" id="PF00990">
    <property type="entry name" value="GGDEF"/>
    <property type="match status" value="1"/>
</dbReference>
<dbReference type="AlphaFoldDB" id="A0A2U3B568"/>
<name>A0A2U3B568_9VIBR</name>
<proteinExistence type="predicted"/>
<dbReference type="NCBIfam" id="TIGR00254">
    <property type="entry name" value="GGDEF"/>
    <property type="match status" value="1"/>
</dbReference>
<dbReference type="InterPro" id="IPR001638">
    <property type="entry name" value="Solute-binding_3/MltF_N"/>
</dbReference>
<feature type="transmembrane region" description="Helical" evidence="4">
    <location>
        <begin position="282"/>
        <end position="302"/>
    </location>
</feature>
<accession>A0A2U3B568</accession>
<keyword evidence="7" id="KW-1185">Reference proteome</keyword>
<dbReference type="InterPro" id="IPR029787">
    <property type="entry name" value="Nucleotide_cyclase"/>
</dbReference>
<dbReference type="Proteomes" id="UP000245362">
    <property type="component" value="Unassembled WGS sequence"/>
</dbReference>
<evidence type="ECO:0000256" key="4">
    <source>
        <dbReference type="SAM" id="Phobius"/>
    </source>
</evidence>
<dbReference type="GO" id="GO:0052621">
    <property type="term" value="F:diguanylate cyclase activity"/>
    <property type="evidence" value="ECO:0007669"/>
    <property type="project" value="UniProtKB-EC"/>
</dbReference>
<keyword evidence="4" id="KW-0472">Membrane</keyword>
<comment type="catalytic activity">
    <reaction evidence="3">
        <text>2 GTP = 3',3'-c-di-GMP + 2 diphosphate</text>
        <dbReference type="Rhea" id="RHEA:24898"/>
        <dbReference type="ChEBI" id="CHEBI:33019"/>
        <dbReference type="ChEBI" id="CHEBI:37565"/>
        <dbReference type="ChEBI" id="CHEBI:58805"/>
        <dbReference type="EC" id="2.7.7.65"/>
    </reaction>
</comment>
<evidence type="ECO:0000313" key="6">
    <source>
        <dbReference type="EMBL" id="PWI31936.1"/>
    </source>
</evidence>
<sequence>MMNSQIKKIGRNIIIICLGIMFSGYVSALPEDKRWPDFLSEEEVSFLQEHPVIRFRVRSRIPPFEFVRDGEATGLAVDYIRLISKQVGFQAVFVADDRPLKEAFNEIEQRRKDFDTLTYTVKSPERAARFSFGEAFLSYPIVVIVNKDSPPIFKVTDLNGKVVSLETGYLTNQWIGDDYPQLQIANVPTTEQALLLVNNGVADAYIGNLAIANYMIVNGRMDKLKVAIPTKYKNIDFSFIAPKEWSVLTSIMNKGFRSITAKQHSALQLKWFTVQTVEQTNYGPALYIFVTAIFIIVLFFWWNMKLAFQKQRADKALSELLHVKASLEKKNGELEKISTTDSLTNLYNRGKIEKILVTEFERVRRYGGNLAIIMADVDHFKSINDTYGHQVGDLVLVNIARLFESRVRRVDSVGRWGGEEFLIVCPNTGLEGAFHVAEGLREGVEQVKLGVAGYRSVSLGVTEYYTGDSTATIIQRVDQALYQAKIEGRNKVVFKPLPDALKPSEASRV</sequence>
<dbReference type="PROSITE" id="PS50887">
    <property type="entry name" value="GGDEF"/>
    <property type="match status" value="1"/>
</dbReference>
<evidence type="ECO:0000256" key="2">
    <source>
        <dbReference type="ARBA" id="ARBA00012528"/>
    </source>
</evidence>